<feature type="compositionally biased region" description="Gly residues" evidence="3">
    <location>
        <begin position="1"/>
        <end position="11"/>
    </location>
</feature>
<feature type="transmembrane region" description="Helical" evidence="4">
    <location>
        <begin position="183"/>
        <end position="210"/>
    </location>
</feature>
<dbReference type="InterPro" id="IPR043130">
    <property type="entry name" value="CDP-OH_PTrfase_TM_dom"/>
</dbReference>
<name>A0A7C1SMV2_THEPE</name>
<evidence type="ECO:0000313" key="5">
    <source>
        <dbReference type="EMBL" id="HEB48616.1"/>
    </source>
</evidence>
<comment type="caution">
    <text evidence="5">The sequence shown here is derived from an EMBL/GenBank/DDBJ whole genome shotgun (WGS) entry which is preliminary data.</text>
</comment>
<feature type="transmembrane region" description="Helical" evidence="4">
    <location>
        <begin position="86"/>
        <end position="106"/>
    </location>
</feature>
<dbReference type="PROSITE" id="PS00379">
    <property type="entry name" value="CDP_ALCOHOL_P_TRANSF"/>
    <property type="match status" value="1"/>
</dbReference>
<dbReference type="Gene3D" id="1.20.120.1760">
    <property type="match status" value="1"/>
</dbReference>
<reference evidence="5" key="1">
    <citation type="journal article" date="2020" name="mSystems">
        <title>Genome- and Community-Level Interaction Insights into Carbon Utilization and Element Cycling Functions of Hydrothermarchaeota in Hydrothermal Sediment.</title>
        <authorList>
            <person name="Zhou Z."/>
            <person name="Liu Y."/>
            <person name="Xu W."/>
            <person name="Pan J."/>
            <person name="Luo Z.H."/>
            <person name="Li M."/>
        </authorList>
    </citation>
    <scope>NUCLEOTIDE SEQUENCE [LARGE SCALE GENOMIC DNA]</scope>
    <source>
        <strain evidence="5">SpSt-25</strain>
    </source>
</reference>
<dbReference type="AlphaFoldDB" id="A0A7C1SMV2"/>
<gene>
    <name evidence="5" type="ORF">ENP77_02325</name>
</gene>
<keyword evidence="4" id="KW-0472">Membrane</keyword>
<organism evidence="5">
    <name type="scientific">Thermofilum pendens</name>
    <dbReference type="NCBI Taxonomy" id="2269"/>
    <lineage>
        <taxon>Archaea</taxon>
        <taxon>Thermoproteota</taxon>
        <taxon>Thermoprotei</taxon>
        <taxon>Thermofilales</taxon>
        <taxon>Thermofilaceae</taxon>
        <taxon>Thermofilum</taxon>
    </lineage>
</organism>
<keyword evidence="4" id="KW-0812">Transmembrane</keyword>
<sequence>MQPRGSPGGSEGGRRGHSQGHPHTLRQEEVLRSVGEYACSPGSRRSSPPILAALAKPFLGLSPNAVTLAGLAVCTAGYMALLAGHFAVFIAAVIASSFADAIDGYIARAQGRVTKLGAFLDSVSDRVEDVLLGAALLELQLVEPREAVLLVAGFLLVSYTRSRGESLGVEMAGVGLAERGERLALILLSLILYACWVQAARAVAMVLLALTYATVLQRVFHAARALSNPALNA</sequence>
<keyword evidence="4" id="KW-1133">Transmembrane helix</keyword>
<evidence type="ECO:0000256" key="3">
    <source>
        <dbReference type="SAM" id="MobiDB-lite"/>
    </source>
</evidence>
<dbReference type="InterPro" id="IPR048254">
    <property type="entry name" value="CDP_ALCOHOL_P_TRANSF_CS"/>
</dbReference>
<dbReference type="EMBL" id="DSKP01000080">
    <property type="protein sequence ID" value="HEB48616.1"/>
    <property type="molecule type" value="Genomic_DNA"/>
</dbReference>
<feature type="compositionally biased region" description="Basic residues" evidence="3">
    <location>
        <begin position="15"/>
        <end position="24"/>
    </location>
</feature>
<protein>
    <submittedName>
        <fullName evidence="5">CDP-alcohol phosphatidyltransferase family protein</fullName>
    </submittedName>
</protein>
<comment type="similarity">
    <text evidence="2">Belongs to the CDP-alcohol phosphatidyltransferase class-I family.</text>
</comment>
<keyword evidence="1 2" id="KW-0808">Transferase</keyword>
<dbReference type="GO" id="GO:0016020">
    <property type="term" value="C:membrane"/>
    <property type="evidence" value="ECO:0007669"/>
    <property type="project" value="InterPro"/>
</dbReference>
<dbReference type="InterPro" id="IPR000462">
    <property type="entry name" value="CDP-OH_P_trans"/>
</dbReference>
<dbReference type="Pfam" id="PF01066">
    <property type="entry name" value="CDP-OH_P_transf"/>
    <property type="match status" value="1"/>
</dbReference>
<evidence type="ECO:0000256" key="2">
    <source>
        <dbReference type="RuleBase" id="RU003750"/>
    </source>
</evidence>
<evidence type="ECO:0000256" key="1">
    <source>
        <dbReference type="ARBA" id="ARBA00022679"/>
    </source>
</evidence>
<evidence type="ECO:0000256" key="4">
    <source>
        <dbReference type="SAM" id="Phobius"/>
    </source>
</evidence>
<feature type="region of interest" description="Disordered" evidence="3">
    <location>
        <begin position="1"/>
        <end position="26"/>
    </location>
</feature>
<proteinExistence type="inferred from homology"/>
<accession>A0A7C1SMV2</accession>
<dbReference type="GO" id="GO:0016780">
    <property type="term" value="F:phosphotransferase activity, for other substituted phosphate groups"/>
    <property type="evidence" value="ECO:0007669"/>
    <property type="project" value="InterPro"/>
</dbReference>
<dbReference type="GO" id="GO:0008654">
    <property type="term" value="P:phospholipid biosynthetic process"/>
    <property type="evidence" value="ECO:0007669"/>
    <property type="project" value="InterPro"/>
</dbReference>